<keyword evidence="2" id="KW-1185">Reference proteome</keyword>
<protein>
    <submittedName>
        <fullName evidence="1">Uncharacterized protein</fullName>
    </submittedName>
</protein>
<organism evidence="1 2">
    <name type="scientific">Actinokineospora xionganensis</name>
    <dbReference type="NCBI Taxonomy" id="2684470"/>
    <lineage>
        <taxon>Bacteria</taxon>
        <taxon>Bacillati</taxon>
        <taxon>Actinomycetota</taxon>
        <taxon>Actinomycetes</taxon>
        <taxon>Pseudonocardiales</taxon>
        <taxon>Pseudonocardiaceae</taxon>
        <taxon>Actinokineospora</taxon>
    </lineage>
</organism>
<dbReference type="RefSeq" id="WP_187223118.1">
    <property type="nucleotide sequence ID" value="NZ_JABVED010000013.1"/>
</dbReference>
<sequence length="67" mass="7947">MKDAGGRLSQDEFDLFNKLLHRYCESELDQWDLCIVDTTYGEVFLTLTRHLLPDHPHEAYTRLPRPE</sequence>
<evidence type="ECO:0000313" key="2">
    <source>
        <dbReference type="Proteomes" id="UP000734823"/>
    </source>
</evidence>
<proteinExistence type="predicted"/>
<comment type="caution">
    <text evidence="1">The sequence shown here is derived from an EMBL/GenBank/DDBJ whole genome shotgun (WGS) entry which is preliminary data.</text>
</comment>
<dbReference type="Proteomes" id="UP000734823">
    <property type="component" value="Unassembled WGS sequence"/>
</dbReference>
<evidence type="ECO:0000313" key="1">
    <source>
        <dbReference type="EMBL" id="MBC6449917.1"/>
    </source>
</evidence>
<name>A0ABR7LC94_9PSEU</name>
<gene>
    <name evidence="1" type="ORF">GPZ80_22405</name>
</gene>
<accession>A0ABR7LC94</accession>
<reference evidence="1 2" key="1">
    <citation type="submission" date="2020-06" db="EMBL/GenBank/DDBJ databases">
        <title>Actinokineospora xiongansis sp. nov., isolated from soil of Baiyangdian.</title>
        <authorList>
            <person name="Zhang X."/>
        </authorList>
    </citation>
    <scope>NUCLEOTIDE SEQUENCE [LARGE SCALE GENOMIC DNA]</scope>
    <source>
        <strain evidence="1 2">HBU206404</strain>
    </source>
</reference>
<dbReference type="EMBL" id="JABVED010000013">
    <property type="protein sequence ID" value="MBC6449917.1"/>
    <property type="molecule type" value="Genomic_DNA"/>
</dbReference>